<reference evidence="1 2" key="1">
    <citation type="journal article" date="2018" name="Front. Plant Sci.">
        <title>Red Clover (Trifolium pratense) and Zigzag Clover (T. medium) - A Picture of Genomic Similarities and Differences.</title>
        <authorList>
            <person name="Dluhosova J."/>
            <person name="Istvanek J."/>
            <person name="Nedelnik J."/>
            <person name="Repkova J."/>
        </authorList>
    </citation>
    <scope>NUCLEOTIDE SEQUENCE [LARGE SCALE GENOMIC DNA]</scope>
    <source>
        <strain evidence="2">cv. 10/8</strain>
        <tissue evidence="1">Leaf</tissue>
    </source>
</reference>
<comment type="caution">
    <text evidence="1">The sequence shown here is derived from an EMBL/GenBank/DDBJ whole genome shotgun (WGS) entry which is preliminary data.</text>
</comment>
<evidence type="ECO:0000313" key="1">
    <source>
        <dbReference type="EMBL" id="MCI55887.1"/>
    </source>
</evidence>
<name>A0A392T653_9FABA</name>
<organism evidence="1 2">
    <name type="scientific">Trifolium medium</name>
    <dbReference type="NCBI Taxonomy" id="97028"/>
    <lineage>
        <taxon>Eukaryota</taxon>
        <taxon>Viridiplantae</taxon>
        <taxon>Streptophyta</taxon>
        <taxon>Embryophyta</taxon>
        <taxon>Tracheophyta</taxon>
        <taxon>Spermatophyta</taxon>
        <taxon>Magnoliopsida</taxon>
        <taxon>eudicotyledons</taxon>
        <taxon>Gunneridae</taxon>
        <taxon>Pentapetalae</taxon>
        <taxon>rosids</taxon>
        <taxon>fabids</taxon>
        <taxon>Fabales</taxon>
        <taxon>Fabaceae</taxon>
        <taxon>Papilionoideae</taxon>
        <taxon>50 kb inversion clade</taxon>
        <taxon>NPAAA clade</taxon>
        <taxon>Hologalegina</taxon>
        <taxon>IRL clade</taxon>
        <taxon>Trifolieae</taxon>
        <taxon>Trifolium</taxon>
    </lineage>
</organism>
<proteinExistence type="predicted"/>
<accession>A0A392T653</accession>
<keyword evidence="2" id="KW-1185">Reference proteome</keyword>
<dbReference type="EMBL" id="LXQA010503330">
    <property type="protein sequence ID" value="MCI55887.1"/>
    <property type="molecule type" value="Genomic_DNA"/>
</dbReference>
<dbReference type="AlphaFoldDB" id="A0A392T653"/>
<protein>
    <submittedName>
        <fullName evidence="1">Uncharacterized protein</fullName>
    </submittedName>
</protein>
<dbReference type="Proteomes" id="UP000265520">
    <property type="component" value="Unassembled WGS sequence"/>
</dbReference>
<feature type="non-terminal residue" evidence="1">
    <location>
        <position position="34"/>
    </location>
</feature>
<sequence length="34" mass="3933">MIGSKCQSFRCRPLRKASFNDCWAGGRNDWAELE</sequence>
<evidence type="ECO:0000313" key="2">
    <source>
        <dbReference type="Proteomes" id="UP000265520"/>
    </source>
</evidence>